<dbReference type="EMBL" id="ACNN01000031">
    <property type="protein sequence ID" value="EEN82168.1"/>
    <property type="molecule type" value="Genomic_DNA"/>
</dbReference>
<dbReference type="Proteomes" id="UP000004295">
    <property type="component" value="Unassembled WGS sequence"/>
</dbReference>
<name>C3JCA7_POREA</name>
<reference evidence="1 2" key="1">
    <citation type="submission" date="2009-04" db="EMBL/GenBank/DDBJ databases">
        <authorList>
            <person name="Sebastian Y."/>
            <person name="Madupu R."/>
            <person name="Durkin A.S."/>
            <person name="Torralba M."/>
            <person name="Methe B."/>
            <person name="Sutton G.G."/>
            <person name="Strausberg R.L."/>
            <person name="Nelson K.E."/>
        </authorList>
    </citation>
    <scope>NUCLEOTIDE SEQUENCE [LARGE SCALE GENOMIC DNA]</scope>
    <source>
        <strain evidence="2">ATCC 35406 / BCRC 14492 / JCM 8526 / NCTC 13058 / HG 370</strain>
    </source>
</reference>
<protein>
    <submittedName>
        <fullName evidence="1">Uncharacterized protein</fullName>
    </submittedName>
</protein>
<evidence type="ECO:0000313" key="1">
    <source>
        <dbReference type="EMBL" id="EEN82168.1"/>
    </source>
</evidence>
<comment type="caution">
    <text evidence="1">The sequence shown here is derived from an EMBL/GenBank/DDBJ whole genome shotgun (WGS) entry which is preliminary data.</text>
</comment>
<dbReference type="AlphaFoldDB" id="C3JCA7"/>
<organism evidence="1 2">
    <name type="scientific">Porphyromonas endodontalis (strain ATCC 35406 / DSM 24491 / JCM 8526 / CCUG 16442 / BCRC 14492 / NCTC 13058 / HG 370)</name>
    <name type="common">Bacteroides endodontalis</name>
    <dbReference type="NCBI Taxonomy" id="553175"/>
    <lineage>
        <taxon>Bacteria</taxon>
        <taxon>Pseudomonadati</taxon>
        <taxon>Bacteroidota</taxon>
        <taxon>Bacteroidia</taxon>
        <taxon>Bacteroidales</taxon>
        <taxon>Porphyromonadaceae</taxon>
        <taxon>Porphyromonas</taxon>
    </lineage>
</organism>
<accession>C3JCA7</accession>
<keyword evidence="2" id="KW-1185">Reference proteome</keyword>
<gene>
    <name evidence="1" type="ORF">POREN0001_1998</name>
</gene>
<evidence type="ECO:0000313" key="2">
    <source>
        <dbReference type="Proteomes" id="UP000004295"/>
    </source>
</evidence>
<proteinExistence type="predicted"/>
<sequence>MLLEGKRLPLSDEESLPLEKNRYTCFVAPADKSSSYKAKGQGVRTEIVERLRRENRKRACPVLWASSFGFGL</sequence>